<accession>A0A8J5QE54</accession>
<evidence type="ECO:0000256" key="1">
    <source>
        <dbReference type="SAM" id="Coils"/>
    </source>
</evidence>
<dbReference type="Proteomes" id="UP000694255">
    <property type="component" value="Unassembled WGS sequence"/>
</dbReference>
<feature type="coiled-coil region" evidence="1">
    <location>
        <begin position="235"/>
        <end position="269"/>
    </location>
</feature>
<sequence>MEGTGEIQSTDQQHPLDEKPVDVSEIANILFHDLKFTNGNNDKEDQFHIYPELILQQSEHGNKYYSSFQSHSKQFMTGDQSSNNKILRWSDSTIEQTQKLILDHWGSNNDIKEGNNNNKQKPSTTTTGSLRANALFSWSSSDAYIEARKKELRRLKGDSNIKRHDLSKSSNGHIADTEEDNKKTKLQESLNIAFPKQSINNKLNRIVEAESNKFIHARIQRIKKHHNDEMSKQIHERKRRDHEEYLRKLKIKEEEYEKSIQAAIEANQNKPGFFGSLFGFNPTSASASSSQVNTWKIGELENTNMARASSESVHTADSSSVAPSSSKSKKGFSLFGVFASSSPKRDRSKSTLFEKDRPVDALDTENKPSLSIENPAKNSSEAPEILITGSELDKHFSVSPRGSKDEEKHIDHDDDDDDDIFSEFETVSPKPAELKIVQSPKLSHNFLALKDGKVQQANDDLLLNLDGSKEKKNETSLLDL</sequence>
<feature type="region of interest" description="Disordered" evidence="2">
    <location>
        <begin position="341"/>
        <end position="422"/>
    </location>
</feature>
<comment type="caution">
    <text evidence="3">The sequence shown here is derived from an EMBL/GenBank/DDBJ whole genome shotgun (WGS) entry which is preliminary data.</text>
</comment>
<protein>
    <submittedName>
        <fullName evidence="3">Uncharacterized protein</fullName>
    </submittedName>
</protein>
<feature type="region of interest" description="Disordered" evidence="2">
    <location>
        <begin position="106"/>
        <end position="128"/>
    </location>
</feature>
<feature type="region of interest" description="Disordered" evidence="2">
    <location>
        <begin position="307"/>
        <end position="329"/>
    </location>
</feature>
<dbReference type="AlphaFoldDB" id="A0A8J5QE54"/>
<feature type="compositionally biased region" description="Polar residues" evidence="2">
    <location>
        <begin position="307"/>
        <end position="317"/>
    </location>
</feature>
<gene>
    <name evidence="3" type="ORF">J8A68_004986</name>
</gene>
<feature type="compositionally biased region" description="Polar residues" evidence="2">
    <location>
        <begin position="119"/>
        <end position="128"/>
    </location>
</feature>
<dbReference type="EMBL" id="JAGSYN010000218">
    <property type="protein sequence ID" value="KAG7661527.1"/>
    <property type="molecule type" value="Genomic_DNA"/>
</dbReference>
<evidence type="ECO:0000313" key="3">
    <source>
        <dbReference type="EMBL" id="KAG7661527.1"/>
    </source>
</evidence>
<feature type="compositionally biased region" description="Acidic residues" evidence="2">
    <location>
        <begin position="413"/>
        <end position="422"/>
    </location>
</feature>
<feature type="compositionally biased region" description="Polar residues" evidence="2">
    <location>
        <begin position="367"/>
        <end position="381"/>
    </location>
</feature>
<evidence type="ECO:0000256" key="2">
    <source>
        <dbReference type="SAM" id="MobiDB-lite"/>
    </source>
</evidence>
<feature type="compositionally biased region" description="Polar residues" evidence="2">
    <location>
        <begin position="1"/>
        <end position="13"/>
    </location>
</feature>
<dbReference type="GeneID" id="73471786"/>
<name>A0A8J5QE54_9ASCO</name>
<keyword evidence="4" id="KW-1185">Reference proteome</keyword>
<feature type="compositionally biased region" description="Basic and acidic residues" evidence="2">
    <location>
        <begin position="343"/>
        <end position="366"/>
    </location>
</feature>
<feature type="compositionally biased region" description="Basic and acidic residues" evidence="2">
    <location>
        <begin position="391"/>
        <end position="412"/>
    </location>
</feature>
<proteinExistence type="predicted"/>
<reference evidence="3 4" key="1">
    <citation type="journal article" date="2021" name="DNA Res.">
        <title>Genome analysis of Candida subhashii reveals its hybrid nature and dual mitochondrial genome conformations.</title>
        <authorList>
            <person name="Mixao V."/>
            <person name="Hegedusova E."/>
            <person name="Saus E."/>
            <person name="Pryszcz L.P."/>
            <person name="Cillingova A."/>
            <person name="Nosek J."/>
            <person name="Gabaldon T."/>
        </authorList>
    </citation>
    <scope>NUCLEOTIDE SEQUENCE [LARGE SCALE GENOMIC DNA]</scope>
    <source>
        <strain evidence="3 4">CBS 10753</strain>
    </source>
</reference>
<organism evidence="3 4">
    <name type="scientific">[Candida] subhashii</name>
    <dbReference type="NCBI Taxonomy" id="561895"/>
    <lineage>
        <taxon>Eukaryota</taxon>
        <taxon>Fungi</taxon>
        <taxon>Dikarya</taxon>
        <taxon>Ascomycota</taxon>
        <taxon>Saccharomycotina</taxon>
        <taxon>Pichiomycetes</taxon>
        <taxon>Debaryomycetaceae</taxon>
        <taxon>Spathaspora</taxon>
    </lineage>
</organism>
<evidence type="ECO:0000313" key="4">
    <source>
        <dbReference type="Proteomes" id="UP000694255"/>
    </source>
</evidence>
<keyword evidence="1" id="KW-0175">Coiled coil</keyword>
<feature type="region of interest" description="Disordered" evidence="2">
    <location>
        <begin position="162"/>
        <end position="184"/>
    </location>
</feature>
<feature type="region of interest" description="Disordered" evidence="2">
    <location>
        <begin position="1"/>
        <end position="21"/>
    </location>
</feature>
<dbReference type="RefSeq" id="XP_049261760.1">
    <property type="nucleotide sequence ID" value="XM_049409002.1"/>
</dbReference>
<dbReference type="OrthoDB" id="4095869at2759"/>